<dbReference type="GO" id="GO:0005524">
    <property type="term" value="F:ATP binding"/>
    <property type="evidence" value="ECO:0007669"/>
    <property type="project" value="UniProtKB-UniRule"/>
</dbReference>
<keyword evidence="8" id="KW-1185">Reference proteome</keyword>
<evidence type="ECO:0000256" key="1">
    <source>
        <dbReference type="ARBA" id="ARBA00022741"/>
    </source>
</evidence>
<accession>A0A8A4TIQ1</accession>
<feature type="binding site" evidence="4">
    <location>
        <position position="108"/>
    </location>
    <ligand>
        <name>ATP</name>
        <dbReference type="ChEBI" id="CHEBI:30616"/>
    </ligand>
</feature>
<comment type="caution">
    <text evidence="4">Lacks conserved residue(s) required for the propagation of feature annotation.</text>
</comment>
<dbReference type="Gene3D" id="3.30.470.20">
    <property type="entry name" value="ATP-grasp fold, B domain"/>
    <property type="match status" value="1"/>
</dbReference>
<dbReference type="InterPro" id="IPR003135">
    <property type="entry name" value="ATP-grasp_carboxylate-amine"/>
</dbReference>
<feature type="binding site" evidence="4">
    <location>
        <begin position="264"/>
        <end position="265"/>
    </location>
    <ligand>
        <name>ATP</name>
        <dbReference type="ChEBI" id="CHEBI:30616"/>
    </ligand>
</feature>
<organism evidence="7 8">
    <name type="scientific">Sulfidibacter corallicola</name>
    <dbReference type="NCBI Taxonomy" id="2818388"/>
    <lineage>
        <taxon>Bacteria</taxon>
        <taxon>Pseudomonadati</taxon>
        <taxon>Acidobacteriota</taxon>
        <taxon>Holophagae</taxon>
        <taxon>Acanthopleuribacterales</taxon>
        <taxon>Acanthopleuribacteraceae</taxon>
        <taxon>Sulfidibacter</taxon>
    </lineage>
</organism>
<keyword evidence="1 4" id="KW-0547">Nucleotide-binding</keyword>
<feature type="domain" description="ATP-grasp" evidence="6">
    <location>
        <begin position="112"/>
        <end position="294"/>
    </location>
</feature>
<feature type="binding site" evidence="4">
    <location>
        <position position="146"/>
    </location>
    <ligand>
        <name>ATP</name>
        <dbReference type="ChEBI" id="CHEBI:30616"/>
    </ligand>
</feature>
<dbReference type="GO" id="GO:0046872">
    <property type="term" value="F:metal ion binding"/>
    <property type="evidence" value="ECO:0007669"/>
    <property type="project" value="InterPro"/>
</dbReference>
<evidence type="ECO:0000256" key="3">
    <source>
        <dbReference type="ARBA" id="ARBA00022840"/>
    </source>
</evidence>
<dbReference type="Pfam" id="PF22660">
    <property type="entry name" value="RS_preATP-grasp-like"/>
    <property type="match status" value="1"/>
</dbReference>
<dbReference type="InterPro" id="IPR054350">
    <property type="entry name" value="PurT/PurK_preATP-grasp"/>
</dbReference>
<dbReference type="InterPro" id="IPR040686">
    <property type="entry name" value="PurK_C"/>
</dbReference>
<dbReference type="InterPro" id="IPR005875">
    <property type="entry name" value="PurK"/>
</dbReference>
<keyword evidence="2 4" id="KW-0658">Purine biosynthesis</keyword>
<dbReference type="Proteomes" id="UP000663929">
    <property type="component" value="Chromosome"/>
</dbReference>
<dbReference type="EMBL" id="CP071793">
    <property type="protein sequence ID" value="QTD49483.1"/>
    <property type="molecule type" value="Genomic_DNA"/>
</dbReference>
<protein>
    <recommendedName>
        <fullName evidence="4 5">N5-carboxyaminoimidazole ribonucleotide synthase</fullName>
        <shortName evidence="4 5">N5-CAIR synthase</shortName>
        <ecNumber evidence="4 5">6.3.4.18</ecNumber>
    </recommendedName>
    <alternativeName>
        <fullName evidence="4 5">5-(carboxyamino)imidazole ribonucleotide synthetase</fullName>
    </alternativeName>
</protein>
<dbReference type="HAMAP" id="MF_01928">
    <property type="entry name" value="PurK"/>
    <property type="match status" value="1"/>
</dbReference>
<dbReference type="Gene3D" id="3.40.50.20">
    <property type="match status" value="1"/>
</dbReference>
<evidence type="ECO:0000259" key="6">
    <source>
        <dbReference type="PROSITE" id="PS50975"/>
    </source>
</evidence>
<dbReference type="GO" id="GO:0005829">
    <property type="term" value="C:cytosol"/>
    <property type="evidence" value="ECO:0007669"/>
    <property type="project" value="TreeGrafter"/>
</dbReference>
<comment type="function">
    <text evidence="5">Catalyzes the ATP-dependent conversion of 5-aminoimidazole ribonucleotide (AIR) and HCO(3)- to N5-carboxyaminoimidazole ribonucleotide (N5-CAIR).</text>
</comment>
<gene>
    <name evidence="4 5" type="primary">purK</name>
    <name evidence="7" type="ORF">J3U87_28185</name>
</gene>
<dbReference type="AlphaFoldDB" id="A0A8A4TIQ1"/>
<evidence type="ECO:0000313" key="7">
    <source>
        <dbReference type="EMBL" id="QTD49483.1"/>
    </source>
</evidence>
<comment type="function">
    <text evidence="4">Catalyzes the ATP-dependent conversion of 5-aminoimidazole ribonucleotide (AIR) and HCO(3)(-) to N5-carboxyaminoimidazole ribonucleotide (N5-CAIR).</text>
</comment>
<feature type="binding site" evidence="4">
    <location>
        <position position="185"/>
    </location>
    <ligand>
        <name>ATP</name>
        <dbReference type="ChEBI" id="CHEBI:30616"/>
    </ligand>
</feature>
<dbReference type="Pfam" id="PF02222">
    <property type="entry name" value="ATP-grasp"/>
    <property type="match status" value="1"/>
</dbReference>
<dbReference type="InterPro" id="IPR011054">
    <property type="entry name" value="Rudment_hybrid_motif"/>
</dbReference>
<dbReference type="GO" id="GO:0004638">
    <property type="term" value="F:phosphoribosylaminoimidazole carboxylase activity"/>
    <property type="evidence" value="ECO:0007669"/>
    <property type="project" value="InterPro"/>
</dbReference>
<evidence type="ECO:0000256" key="4">
    <source>
        <dbReference type="HAMAP-Rule" id="MF_01928"/>
    </source>
</evidence>
<dbReference type="NCBIfam" id="TIGR01161">
    <property type="entry name" value="purK"/>
    <property type="match status" value="1"/>
</dbReference>
<evidence type="ECO:0000313" key="8">
    <source>
        <dbReference type="Proteomes" id="UP000663929"/>
    </source>
</evidence>
<comment type="subunit">
    <text evidence="4 5">Homodimer.</text>
</comment>
<comment type="catalytic activity">
    <reaction evidence="4 5">
        <text>5-amino-1-(5-phospho-beta-D-ribosyl)imidazole + hydrogencarbonate + ATP = 5-carboxyamino-1-(5-phospho-D-ribosyl)imidazole + ADP + phosphate + 2 H(+)</text>
        <dbReference type="Rhea" id="RHEA:19317"/>
        <dbReference type="ChEBI" id="CHEBI:15378"/>
        <dbReference type="ChEBI" id="CHEBI:17544"/>
        <dbReference type="ChEBI" id="CHEBI:30616"/>
        <dbReference type="ChEBI" id="CHEBI:43474"/>
        <dbReference type="ChEBI" id="CHEBI:58730"/>
        <dbReference type="ChEBI" id="CHEBI:137981"/>
        <dbReference type="ChEBI" id="CHEBI:456216"/>
        <dbReference type="EC" id="6.3.4.18"/>
    </reaction>
</comment>
<dbReference type="PANTHER" id="PTHR11609:SF5">
    <property type="entry name" value="PHOSPHORIBOSYLAMINOIMIDAZOLE CARBOXYLASE"/>
    <property type="match status" value="1"/>
</dbReference>
<keyword evidence="4 5" id="KW-0436">Ligase</keyword>
<reference evidence="7" key="1">
    <citation type="submission" date="2021-03" db="EMBL/GenBank/DDBJ databases">
        <title>Acanthopleuribacteraceae sp. M133.</title>
        <authorList>
            <person name="Wang G."/>
        </authorList>
    </citation>
    <scope>NUCLEOTIDE SEQUENCE</scope>
    <source>
        <strain evidence="7">M133</strain>
    </source>
</reference>
<dbReference type="InterPro" id="IPR011761">
    <property type="entry name" value="ATP-grasp"/>
</dbReference>
<dbReference type="UniPathway" id="UPA00074">
    <property type="reaction ID" value="UER00942"/>
</dbReference>
<comment type="similarity">
    <text evidence="4 5">Belongs to the PurK/PurT family.</text>
</comment>
<dbReference type="Gene3D" id="3.30.1490.20">
    <property type="entry name" value="ATP-grasp fold, A domain"/>
    <property type="match status" value="1"/>
</dbReference>
<dbReference type="SUPFAM" id="SSF56059">
    <property type="entry name" value="Glutathione synthetase ATP-binding domain-like"/>
    <property type="match status" value="1"/>
</dbReference>
<dbReference type="SUPFAM" id="SSF52440">
    <property type="entry name" value="PreATP-grasp domain"/>
    <property type="match status" value="1"/>
</dbReference>
<dbReference type="PANTHER" id="PTHR11609">
    <property type="entry name" value="PURINE BIOSYNTHESIS PROTEIN 6/7, PUR6/7"/>
    <property type="match status" value="1"/>
</dbReference>
<keyword evidence="3 4" id="KW-0067">ATP-binding</keyword>
<dbReference type="NCBIfam" id="NF004679">
    <property type="entry name" value="PRK06019.1-5"/>
    <property type="match status" value="1"/>
</dbReference>
<name>A0A8A4TIQ1_SULCO</name>
<dbReference type="Pfam" id="PF17769">
    <property type="entry name" value="PurK_C"/>
    <property type="match status" value="1"/>
</dbReference>
<evidence type="ECO:0000256" key="5">
    <source>
        <dbReference type="RuleBase" id="RU361200"/>
    </source>
</evidence>
<dbReference type="KEGG" id="scor:J3U87_28185"/>
<sequence>MTQYWSSTFTLGILGGGQLGKMLLDETARLDIRTSVLDPSAEAPARGRTETFQRGNLMDYETVLAFGREVDMITCEIEHINIDALAQLEKEGKIVRPSPGIFRTVGNKSLQKAFYRDHDIPTLPFFSFENKREMLDRLEGLPAVWKAATGGYDGRGVAVLRTQADLDQVPDMPGLIETYMEDKREISILIARSPSGQLAAFPAVEMVFHPTANLVEHLHSPTSLPAEVATRAREIAESVAKAFDLAGIMAVEMFVTPDNRIYVNEVAPRPHNSGHHTIESHLTSQHEQHLRAILDLPLGSPRALFPAVMLNVLGGPESGKPRYEGLTEILREEGVYPHIYGKAETRPFRKMGHITVIGATLEEALAKAEKVKQRLVVTAG</sequence>
<dbReference type="SUPFAM" id="SSF51246">
    <property type="entry name" value="Rudiment single hybrid motif"/>
    <property type="match status" value="1"/>
</dbReference>
<dbReference type="RefSeq" id="WP_237379115.1">
    <property type="nucleotide sequence ID" value="NZ_CP071793.1"/>
</dbReference>
<dbReference type="EC" id="6.3.4.18" evidence="4 5"/>
<dbReference type="InterPro" id="IPR013815">
    <property type="entry name" value="ATP_grasp_subdomain_1"/>
</dbReference>
<dbReference type="InterPro" id="IPR016185">
    <property type="entry name" value="PreATP-grasp_dom_sf"/>
</dbReference>
<evidence type="ECO:0000256" key="2">
    <source>
        <dbReference type="ARBA" id="ARBA00022755"/>
    </source>
</evidence>
<comment type="pathway">
    <text evidence="4 5">Purine metabolism; IMP biosynthesis via de novo pathway; 5-amino-1-(5-phospho-D-ribosyl)imidazole-4-carboxylate from 5-amino-1-(5-phospho-D-ribosyl)imidazole (N5-CAIR route): step 1/2.</text>
</comment>
<dbReference type="PROSITE" id="PS50975">
    <property type="entry name" value="ATP_GRASP"/>
    <property type="match status" value="1"/>
</dbReference>
<dbReference type="GO" id="GO:0034028">
    <property type="term" value="F:5-(carboxyamino)imidazole ribonucleotide synthase activity"/>
    <property type="evidence" value="ECO:0007669"/>
    <property type="project" value="UniProtKB-UniRule"/>
</dbReference>
<dbReference type="GO" id="GO:0006189">
    <property type="term" value="P:'de novo' IMP biosynthetic process"/>
    <property type="evidence" value="ECO:0007669"/>
    <property type="project" value="UniProtKB-UniRule"/>
</dbReference>
<proteinExistence type="inferred from homology"/>